<keyword evidence="2" id="KW-1185">Reference proteome</keyword>
<gene>
    <name evidence="1" type="ORF">E2C01_029736</name>
</gene>
<accession>A0A5B7ETP7</accession>
<evidence type="ECO:0000313" key="1">
    <source>
        <dbReference type="EMBL" id="MPC36283.1"/>
    </source>
</evidence>
<reference evidence="1 2" key="1">
    <citation type="submission" date="2019-05" db="EMBL/GenBank/DDBJ databases">
        <title>Another draft genome of Portunus trituberculatus and its Hox gene families provides insights of decapod evolution.</title>
        <authorList>
            <person name="Jeong J.-H."/>
            <person name="Song I."/>
            <person name="Kim S."/>
            <person name="Choi T."/>
            <person name="Kim D."/>
            <person name="Ryu S."/>
            <person name="Kim W."/>
        </authorList>
    </citation>
    <scope>NUCLEOTIDE SEQUENCE [LARGE SCALE GENOMIC DNA]</scope>
    <source>
        <tissue evidence="1">Muscle</tissue>
    </source>
</reference>
<evidence type="ECO:0000313" key="2">
    <source>
        <dbReference type="Proteomes" id="UP000324222"/>
    </source>
</evidence>
<proteinExistence type="predicted"/>
<organism evidence="1 2">
    <name type="scientific">Portunus trituberculatus</name>
    <name type="common">Swimming crab</name>
    <name type="synonym">Neptunus trituberculatus</name>
    <dbReference type="NCBI Taxonomy" id="210409"/>
    <lineage>
        <taxon>Eukaryota</taxon>
        <taxon>Metazoa</taxon>
        <taxon>Ecdysozoa</taxon>
        <taxon>Arthropoda</taxon>
        <taxon>Crustacea</taxon>
        <taxon>Multicrustacea</taxon>
        <taxon>Malacostraca</taxon>
        <taxon>Eumalacostraca</taxon>
        <taxon>Eucarida</taxon>
        <taxon>Decapoda</taxon>
        <taxon>Pleocyemata</taxon>
        <taxon>Brachyura</taxon>
        <taxon>Eubrachyura</taxon>
        <taxon>Portunoidea</taxon>
        <taxon>Portunidae</taxon>
        <taxon>Portuninae</taxon>
        <taxon>Portunus</taxon>
    </lineage>
</organism>
<dbReference type="AlphaFoldDB" id="A0A5B7ETP7"/>
<name>A0A5B7ETP7_PORTR</name>
<comment type="caution">
    <text evidence="1">The sequence shown here is derived from an EMBL/GenBank/DDBJ whole genome shotgun (WGS) entry which is preliminary data.</text>
</comment>
<protein>
    <submittedName>
        <fullName evidence="1">Uncharacterized protein</fullName>
    </submittedName>
</protein>
<dbReference type="Proteomes" id="UP000324222">
    <property type="component" value="Unassembled WGS sequence"/>
</dbReference>
<dbReference type="EMBL" id="VSRR010003472">
    <property type="protein sequence ID" value="MPC36283.1"/>
    <property type="molecule type" value="Genomic_DNA"/>
</dbReference>
<sequence length="79" mass="8343">MGTRQLKTNSDTDLTAASNPFRFGVSTGDSLTDLVTSTARCPAFANLLISSIFTLVGTKVFSFCKPSLGPTSTIFTFLG</sequence>